<dbReference type="Pfam" id="PF15891">
    <property type="entry name" value="Nuc_deoxyri_tr2"/>
    <property type="match status" value="1"/>
</dbReference>
<feature type="compositionally biased region" description="Basic and acidic residues" evidence="1">
    <location>
        <begin position="104"/>
        <end position="121"/>
    </location>
</feature>
<feature type="region of interest" description="Disordered" evidence="1">
    <location>
        <begin position="104"/>
        <end position="123"/>
    </location>
</feature>
<dbReference type="SUPFAM" id="SSF52309">
    <property type="entry name" value="N-(deoxy)ribosyltransferase-like"/>
    <property type="match status" value="1"/>
</dbReference>
<feature type="compositionally biased region" description="Polar residues" evidence="1">
    <location>
        <begin position="7"/>
        <end position="29"/>
    </location>
</feature>
<dbReference type="EMBL" id="JYNV01000200">
    <property type="protein sequence ID" value="KZM23082.1"/>
    <property type="molecule type" value="Genomic_DNA"/>
</dbReference>
<keyword evidence="3" id="KW-1185">Reference proteome</keyword>
<evidence type="ECO:0000313" key="2">
    <source>
        <dbReference type="EMBL" id="KZM23082.1"/>
    </source>
</evidence>
<name>A0A163DD06_DIDRA</name>
<organism evidence="2 3">
    <name type="scientific">Didymella rabiei</name>
    <name type="common">Chickpea ascochyta blight fungus</name>
    <name type="synonym">Mycosphaerella rabiei</name>
    <dbReference type="NCBI Taxonomy" id="5454"/>
    <lineage>
        <taxon>Eukaryota</taxon>
        <taxon>Fungi</taxon>
        <taxon>Dikarya</taxon>
        <taxon>Ascomycota</taxon>
        <taxon>Pezizomycotina</taxon>
        <taxon>Dothideomycetes</taxon>
        <taxon>Pleosporomycetidae</taxon>
        <taxon>Pleosporales</taxon>
        <taxon>Pleosporineae</taxon>
        <taxon>Didymellaceae</taxon>
        <taxon>Ascochyta</taxon>
    </lineage>
</organism>
<protein>
    <submittedName>
        <fullName evidence="2">Uncharacterized protein</fullName>
    </submittedName>
</protein>
<dbReference type="InterPro" id="IPR039470">
    <property type="entry name" value="Nuc_deoxyri_tr2"/>
</dbReference>
<gene>
    <name evidence="2" type="ORF">ST47_g5700</name>
</gene>
<evidence type="ECO:0000256" key="1">
    <source>
        <dbReference type="SAM" id="MobiDB-lite"/>
    </source>
</evidence>
<reference evidence="2 3" key="1">
    <citation type="journal article" date="2016" name="Sci. Rep.">
        <title>Draft genome sequencing and secretome analysis of fungal phytopathogen Ascochyta rabiei provides insight into the necrotrophic effector repertoire.</title>
        <authorList>
            <person name="Verma S."/>
            <person name="Gazara R.K."/>
            <person name="Nizam S."/>
            <person name="Parween S."/>
            <person name="Chattopadhyay D."/>
            <person name="Verma P.K."/>
        </authorList>
    </citation>
    <scope>NUCLEOTIDE SEQUENCE [LARGE SCALE GENOMIC DNA]</scope>
    <source>
        <strain evidence="2 3">ArDII</strain>
    </source>
</reference>
<dbReference type="AlphaFoldDB" id="A0A163DD06"/>
<sequence length="318" mass="35791">MSLAAHSASSNKALGGPFQTSFPNASRSSTFPKRAITVRDRVRKIASPLLRSYTFTLTQPCGRTASRDTTTLNLRRTHTNQAPTMTSKQELESNACPTCKRKYEDKLEEKPSEEKPSKPAKTDTTIDIDAIVEDKHNQLPPLPSPPLKQHPRFVHCMPPESPTYREFSVFLAGSIEMGRAVQWQKHMATFLSTLPITVNNPRRGHWDPAATQEAKNESFRHQVEWELSALEKADVVCFFLDVSTMSPVTMLELGLWAKSNKVIVCCGKKFWRAGNIHIVCERYGIPFVETFEHLVPAIKNMLVEKGMKLDESGDLVRP</sequence>
<evidence type="ECO:0000313" key="3">
    <source>
        <dbReference type="Proteomes" id="UP000076837"/>
    </source>
</evidence>
<accession>A0A163DD06</accession>
<dbReference type="Gene3D" id="3.40.50.450">
    <property type="match status" value="1"/>
</dbReference>
<comment type="caution">
    <text evidence="2">The sequence shown here is derived from an EMBL/GenBank/DDBJ whole genome shotgun (WGS) entry which is preliminary data.</text>
</comment>
<feature type="region of interest" description="Disordered" evidence="1">
    <location>
        <begin position="1"/>
        <end position="29"/>
    </location>
</feature>
<proteinExistence type="predicted"/>
<dbReference type="OrthoDB" id="2893324at2759"/>
<dbReference type="Proteomes" id="UP000076837">
    <property type="component" value="Unassembled WGS sequence"/>
</dbReference>